<feature type="transmembrane region" description="Helical" evidence="6">
    <location>
        <begin position="253"/>
        <end position="272"/>
    </location>
</feature>
<feature type="transmembrane region" description="Helical" evidence="6">
    <location>
        <begin position="161"/>
        <end position="182"/>
    </location>
</feature>
<comment type="subcellular location">
    <subcellularLocation>
        <location evidence="1">Membrane</location>
        <topology evidence="1">Multi-pass membrane protein</topology>
    </subcellularLocation>
</comment>
<dbReference type="PANTHER" id="PTHR32322:SF2">
    <property type="entry name" value="EAMA DOMAIN-CONTAINING PROTEIN"/>
    <property type="match status" value="1"/>
</dbReference>
<evidence type="ECO:0000313" key="9">
    <source>
        <dbReference type="Proteomes" id="UP000718451"/>
    </source>
</evidence>
<dbReference type="InterPro" id="IPR037185">
    <property type="entry name" value="EmrE-like"/>
</dbReference>
<dbReference type="Gene3D" id="1.10.3730.20">
    <property type="match status" value="1"/>
</dbReference>
<organism evidence="8 9">
    <name type="scientific">Croceivirga thetidis</name>
    <dbReference type="NCBI Taxonomy" id="2721623"/>
    <lineage>
        <taxon>Bacteria</taxon>
        <taxon>Pseudomonadati</taxon>
        <taxon>Bacteroidota</taxon>
        <taxon>Flavobacteriia</taxon>
        <taxon>Flavobacteriales</taxon>
        <taxon>Flavobacteriaceae</taxon>
        <taxon>Croceivirga</taxon>
    </lineage>
</organism>
<evidence type="ECO:0000256" key="6">
    <source>
        <dbReference type="SAM" id="Phobius"/>
    </source>
</evidence>
<sequence>MSDNKLLGGLGILFGIVGVIMHSSKAVIVKLVYEYDVDTLELLLFRMLFSAPFYLLILVFSKGEKRKDAISGIDYVWVFLFGLLGYYLASYFDFLGLNYLKAGLERIILFIYPTIVVFLGWLVFRTKITKVQAIAIAITYLGVLVTFWSEVEISGDKTLLGAFWILLCAITYAAYLVGSGWLIPKFGTLRFTCIAMLSSTVCVLAHYVIAGDWDLFHFPLAVYGYILLMAVVATIVPSFLVSESIKRLGASNFSILGSIGPVTTILLAYIFIDERLSAIQLFGMAIVIFGVTYLSIKGKKK</sequence>
<keyword evidence="3 6" id="KW-0812">Transmembrane</keyword>
<feature type="transmembrane region" description="Helical" evidence="6">
    <location>
        <begin position="42"/>
        <end position="60"/>
    </location>
</feature>
<evidence type="ECO:0000259" key="7">
    <source>
        <dbReference type="Pfam" id="PF00892"/>
    </source>
</evidence>
<name>A0ABX1GRF3_9FLAO</name>
<dbReference type="PANTHER" id="PTHR32322">
    <property type="entry name" value="INNER MEMBRANE TRANSPORTER"/>
    <property type="match status" value="1"/>
</dbReference>
<evidence type="ECO:0000256" key="2">
    <source>
        <dbReference type="ARBA" id="ARBA00007362"/>
    </source>
</evidence>
<feature type="transmembrane region" description="Helical" evidence="6">
    <location>
        <begin position="189"/>
        <end position="210"/>
    </location>
</feature>
<dbReference type="RefSeq" id="WP_168552425.1">
    <property type="nucleotide sequence ID" value="NZ_JAAWWL010000002.1"/>
</dbReference>
<evidence type="ECO:0000256" key="4">
    <source>
        <dbReference type="ARBA" id="ARBA00022989"/>
    </source>
</evidence>
<comment type="similarity">
    <text evidence="2">Belongs to the EamA transporter family.</text>
</comment>
<feature type="transmembrane region" description="Helical" evidence="6">
    <location>
        <begin position="278"/>
        <end position="296"/>
    </location>
</feature>
<evidence type="ECO:0000256" key="1">
    <source>
        <dbReference type="ARBA" id="ARBA00004141"/>
    </source>
</evidence>
<protein>
    <submittedName>
        <fullName evidence="8">EamA family transporter</fullName>
    </submittedName>
</protein>
<feature type="transmembrane region" description="Helical" evidence="6">
    <location>
        <begin position="131"/>
        <end position="149"/>
    </location>
</feature>
<proteinExistence type="inferred from homology"/>
<accession>A0ABX1GRF3</accession>
<dbReference type="InterPro" id="IPR000620">
    <property type="entry name" value="EamA_dom"/>
</dbReference>
<reference evidence="8 9" key="1">
    <citation type="submission" date="2020-04" db="EMBL/GenBank/DDBJ databases">
        <authorList>
            <person name="Yoon J."/>
        </authorList>
    </citation>
    <scope>NUCLEOTIDE SEQUENCE [LARGE SCALE GENOMIC DNA]</scope>
    <source>
        <strain evidence="8 9">DJ-13</strain>
    </source>
</reference>
<feature type="domain" description="EamA" evidence="7">
    <location>
        <begin position="160"/>
        <end position="295"/>
    </location>
</feature>
<dbReference type="Pfam" id="PF00892">
    <property type="entry name" value="EamA"/>
    <property type="match status" value="2"/>
</dbReference>
<keyword evidence="9" id="KW-1185">Reference proteome</keyword>
<comment type="caution">
    <text evidence="8">The sequence shown here is derived from an EMBL/GenBank/DDBJ whole genome shotgun (WGS) entry which is preliminary data.</text>
</comment>
<feature type="domain" description="EamA" evidence="7">
    <location>
        <begin position="10"/>
        <end position="147"/>
    </location>
</feature>
<gene>
    <name evidence="8" type="ORF">HCU67_09665</name>
</gene>
<dbReference type="EMBL" id="JAAWWL010000002">
    <property type="protein sequence ID" value="NKI32208.1"/>
    <property type="molecule type" value="Genomic_DNA"/>
</dbReference>
<dbReference type="Proteomes" id="UP000718451">
    <property type="component" value="Unassembled WGS sequence"/>
</dbReference>
<feature type="transmembrane region" description="Helical" evidence="6">
    <location>
        <begin position="72"/>
        <end position="92"/>
    </location>
</feature>
<evidence type="ECO:0000256" key="5">
    <source>
        <dbReference type="ARBA" id="ARBA00023136"/>
    </source>
</evidence>
<keyword evidence="5 6" id="KW-0472">Membrane</keyword>
<evidence type="ECO:0000313" key="8">
    <source>
        <dbReference type="EMBL" id="NKI32208.1"/>
    </source>
</evidence>
<feature type="transmembrane region" description="Helical" evidence="6">
    <location>
        <begin position="104"/>
        <end position="124"/>
    </location>
</feature>
<dbReference type="SUPFAM" id="SSF103481">
    <property type="entry name" value="Multidrug resistance efflux transporter EmrE"/>
    <property type="match status" value="2"/>
</dbReference>
<dbReference type="InterPro" id="IPR050638">
    <property type="entry name" value="AA-Vitamin_Transporters"/>
</dbReference>
<keyword evidence="4 6" id="KW-1133">Transmembrane helix</keyword>
<feature type="transmembrane region" description="Helical" evidence="6">
    <location>
        <begin position="222"/>
        <end position="241"/>
    </location>
</feature>
<evidence type="ECO:0000256" key="3">
    <source>
        <dbReference type="ARBA" id="ARBA00022692"/>
    </source>
</evidence>